<organism evidence="1 2">
    <name type="scientific">Mycobacterium shottsii</name>
    <dbReference type="NCBI Taxonomy" id="133549"/>
    <lineage>
        <taxon>Bacteria</taxon>
        <taxon>Bacillati</taxon>
        <taxon>Actinomycetota</taxon>
        <taxon>Actinomycetes</taxon>
        <taxon>Mycobacteriales</taxon>
        <taxon>Mycobacteriaceae</taxon>
        <taxon>Mycobacterium</taxon>
        <taxon>Mycobacterium ulcerans group</taxon>
    </lineage>
</organism>
<protein>
    <submittedName>
        <fullName evidence="1">Uncharacterized protein</fullName>
    </submittedName>
</protein>
<gene>
    <name evidence="1" type="ORF">MSHO_58520</name>
</gene>
<reference evidence="1 2" key="1">
    <citation type="journal article" date="2019" name="Emerg. Microbes Infect.">
        <title>Comprehensive subspecies identification of 175 nontuberculous mycobacteria species based on 7547 genomic profiles.</title>
        <authorList>
            <person name="Matsumoto Y."/>
            <person name="Kinjo T."/>
            <person name="Motooka D."/>
            <person name="Nabeya D."/>
            <person name="Jung N."/>
            <person name="Uechi K."/>
            <person name="Horii T."/>
            <person name="Iida T."/>
            <person name="Fujita J."/>
            <person name="Nakamura S."/>
        </authorList>
    </citation>
    <scope>NUCLEOTIDE SEQUENCE [LARGE SCALE GENOMIC DNA]</scope>
    <source>
        <strain evidence="1 2">JCM 12657</strain>
    </source>
</reference>
<dbReference type="KEGG" id="msho:MSHO_58520"/>
<dbReference type="Proteomes" id="UP000467164">
    <property type="component" value="Chromosome"/>
</dbReference>
<name>A0A7I7LLP9_9MYCO</name>
<keyword evidence="2" id="KW-1185">Reference proteome</keyword>
<dbReference type="EMBL" id="AP022572">
    <property type="protein sequence ID" value="BBX60507.1"/>
    <property type="molecule type" value="Genomic_DNA"/>
</dbReference>
<proteinExistence type="predicted"/>
<evidence type="ECO:0000313" key="1">
    <source>
        <dbReference type="EMBL" id="BBX60507.1"/>
    </source>
</evidence>
<accession>A0A7I7LLP9</accession>
<dbReference type="AlphaFoldDB" id="A0A7I7LLP9"/>
<evidence type="ECO:0000313" key="2">
    <source>
        <dbReference type="Proteomes" id="UP000467164"/>
    </source>
</evidence>
<sequence>MATSGYFFMATDTGLRGDMQEAEKNDPGSWLDMKVVLLRVQAGSSRDVDWKAPMARVGVDIGELRNTRHPHLYRLYVHADRGSNQLQLLLFDRKPAGPAGLIVQNQHIVTACARLINWAS</sequence>